<evidence type="ECO:0000313" key="2">
    <source>
        <dbReference type="EMBL" id="GAA0633346.1"/>
    </source>
</evidence>
<dbReference type="Proteomes" id="UP001500957">
    <property type="component" value="Unassembled WGS sequence"/>
</dbReference>
<dbReference type="InterPro" id="IPR033786">
    <property type="entry name" value="TTHB210-like"/>
</dbReference>
<accession>A0ABN1H8S6</accession>
<comment type="caution">
    <text evidence="2">The sequence shown here is derived from an EMBL/GenBank/DDBJ whole genome shotgun (WGS) entry which is preliminary data.</text>
</comment>
<dbReference type="Pfam" id="PF18197">
    <property type="entry name" value="TTHB210-like"/>
    <property type="match status" value="1"/>
</dbReference>
<dbReference type="EMBL" id="BAAAHE010000044">
    <property type="protein sequence ID" value="GAA0633346.1"/>
    <property type="molecule type" value="Genomic_DNA"/>
</dbReference>
<dbReference type="PROSITE" id="PS51257">
    <property type="entry name" value="PROKAR_LIPOPROTEIN"/>
    <property type="match status" value="1"/>
</dbReference>
<evidence type="ECO:0000313" key="3">
    <source>
        <dbReference type="Proteomes" id="UP001500957"/>
    </source>
</evidence>
<keyword evidence="3" id="KW-1185">Reference proteome</keyword>
<name>A0ABN1H8S6_9ACTN</name>
<gene>
    <name evidence="2" type="ORF">GCM10009547_41630</name>
</gene>
<evidence type="ECO:0000259" key="1">
    <source>
        <dbReference type="Pfam" id="PF18197"/>
    </source>
</evidence>
<protein>
    <submittedName>
        <fullName evidence="2">DUF5602 domain-containing protein</fullName>
    </submittedName>
</protein>
<reference evidence="2 3" key="1">
    <citation type="journal article" date="2019" name="Int. J. Syst. Evol. Microbiol.">
        <title>The Global Catalogue of Microorganisms (GCM) 10K type strain sequencing project: providing services to taxonomists for standard genome sequencing and annotation.</title>
        <authorList>
            <consortium name="The Broad Institute Genomics Platform"/>
            <consortium name="The Broad Institute Genome Sequencing Center for Infectious Disease"/>
            <person name="Wu L."/>
            <person name="Ma J."/>
        </authorList>
    </citation>
    <scope>NUCLEOTIDE SEQUENCE [LARGE SCALE GENOMIC DNA]</scope>
    <source>
        <strain evidence="2 3">JCM 10671</strain>
    </source>
</reference>
<dbReference type="InterPro" id="IPR040832">
    <property type="entry name" value="TTHB210-like_dom"/>
</dbReference>
<dbReference type="CDD" id="cd11669">
    <property type="entry name" value="TTHB210-like"/>
    <property type="match status" value="1"/>
</dbReference>
<proteinExistence type="predicted"/>
<feature type="domain" description="TTHB210-like" evidence="1">
    <location>
        <begin position="64"/>
        <end position="116"/>
    </location>
</feature>
<dbReference type="RefSeq" id="WP_344608369.1">
    <property type="nucleotide sequence ID" value="NZ_BAAAHE010000044.1"/>
</dbReference>
<organism evidence="2 3">
    <name type="scientific">Sporichthya brevicatena</name>
    <dbReference type="NCBI Taxonomy" id="171442"/>
    <lineage>
        <taxon>Bacteria</taxon>
        <taxon>Bacillati</taxon>
        <taxon>Actinomycetota</taxon>
        <taxon>Actinomycetes</taxon>
        <taxon>Sporichthyales</taxon>
        <taxon>Sporichthyaceae</taxon>
        <taxon>Sporichthya</taxon>
    </lineage>
</organism>
<sequence>MRRTAALTTAALIALTACSNDDDDDLESLVPAAADSPVAAGPPAGDGPSQTLGNGKVWTYVTSAAGQPVEVGVRFSATALEGLASDTHGDLHPVAMVLNFPTDAATGVLDHVELYWNPQGHEPPGVWDKAHFDYHFYLTDEAAVREIVPTAPDFAAKAARIPDAKYIAADFVAPPGTAVENTIPGMGLHWLDGTEPPVPGQYTFTETMIHGSYDGAVTFIEPMITREWLLTKPTLNEAIKQPQAYQRTGLWPTTYSVRFDSATNEYSVALGGFVQRTSS</sequence>